<evidence type="ECO:0000256" key="2">
    <source>
        <dbReference type="ARBA" id="ARBA00005375"/>
    </source>
</evidence>
<evidence type="ECO:0000256" key="4">
    <source>
        <dbReference type="ARBA" id="ARBA00022729"/>
    </source>
</evidence>
<name>A0ABM1IIE5_POLDO</name>
<dbReference type="Pfam" id="PF00328">
    <property type="entry name" value="His_Phos_2"/>
    <property type="match status" value="2"/>
</dbReference>
<dbReference type="InterPro" id="IPR050645">
    <property type="entry name" value="Histidine_acid_phosphatase"/>
</dbReference>
<comment type="similarity">
    <text evidence="2">Belongs to the histidine acid phosphatase family.</text>
</comment>
<keyword evidence="8" id="KW-0472">Membrane</keyword>
<feature type="transmembrane region" description="Helical" evidence="8">
    <location>
        <begin position="7"/>
        <end position="26"/>
    </location>
</feature>
<sequence>MIFNLDKIRYSIVLLISVTFGFIYAYEDDNYQLKLLNVLFRHGDRTPDDYETYPNDPYLNYTYYPIGNGQLTNDGKLREFRLGEFLRKRYDNYLGSLYIPKTIEARSSDYDRTKVSLQLVLAGLFPTKNVQIWNDNLLWQPIPTKYVPRVYDNLFLTHECPRFSDELKTILEYTEIKEELASFDDLNIELSKYTGRNVHNPIDYGFIYTILILQKSMGFLLPAWTKSLLPKLYDAALFGPMLKEFIQNIVGYLNGTIEVDNKLFLYSGHDLNVASLLYSLNICEPHIPEYSSSIFMELLYKDGIYYVRILYYLGIPAELKVLRLPNCEEICPLNTFFQLIIDNLPTDEDMICDKRNTSKYVDQKYDYTIKI</sequence>
<evidence type="ECO:0000256" key="7">
    <source>
        <dbReference type="ARBA" id="ARBA00023180"/>
    </source>
</evidence>
<dbReference type="SUPFAM" id="SSF53254">
    <property type="entry name" value="Phosphoglycerate mutase-like"/>
    <property type="match status" value="1"/>
</dbReference>
<dbReference type="InterPro" id="IPR033379">
    <property type="entry name" value="Acid_Pase_AS"/>
</dbReference>
<dbReference type="PROSITE" id="PS00616">
    <property type="entry name" value="HIS_ACID_PHOSPHAT_1"/>
    <property type="match status" value="1"/>
</dbReference>
<accession>A0ABM1IIE5</accession>
<keyword evidence="4" id="KW-0732">Signal</keyword>
<evidence type="ECO:0000256" key="8">
    <source>
        <dbReference type="SAM" id="Phobius"/>
    </source>
</evidence>
<protein>
    <recommendedName>
        <fullName evidence="3">acid phosphatase</fullName>
        <ecNumber evidence="3">3.1.3.2</ecNumber>
    </recommendedName>
</protein>
<keyword evidence="9" id="KW-1185">Reference proteome</keyword>
<evidence type="ECO:0000313" key="10">
    <source>
        <dbReference type="RefSeq" id="XP_015179982.1"/>
    </source>
</evidence>
<dbReference type="GeneID" id="107068275"/>
<evidence type="ECO:0000256" key="3">
    <source>
        <dbReference type="ARBA" id="ARBA00012646"/>
    </source>
</evidence>
<dbReference type="InterPro" id="IPR029033">
    <property type="entry name" value="His_PPase_superfam"/>
</dbReference>
<organism evidence="9 10">
    <name type="scientific">Polistes dominula</name>
    <name type="common">European paper wasp</name>
    <name type="synonym">Vespa dominula</name>
    <dbReference type="NCBI Taxonomy" id="743375"/>
    <lineage>
        <taxon>Eukaryota</taxon>
        <taxon>Metazoa</taxon>
        <taxon>Ecdysozoa</taxon>
        <taxon>Arthropoda</taxon>
        <taxon>Hexapoda</taxon>
        <taxon>Insecta</taxon>
        <taxon>Pterygota</taxon>
        <taxon>Neoptera</taxon>
        <taxon>Endopterygota</taxon>
        <taxon>Hymenoptera</taxon>
        <taxon>Apocrita</taxon>
        <taxon>Aculeata</taxon>
        <taxon>Vespoidea</taxon>
        <taxon>Vespidae</taxon>
        <taxon>Polistinae</taxon>
        <taxon>Polistini</taxon>
        <taxon>Polistes</taxon>
    </lineage>
</organism>
<dbReference type="CDD" id="cd07061">
    <property type="entry name" value="HP_HAP_like"/>
    <property type="match status" value="1"/>
</dbReference>
<evidence type="ECO:0000313" key="9">
    <source>
        <dbReference type="Proteomes" id="UP000694924"/>
    </source>
</evidence>
<keyword evidence="8" id="KW-0812">Transmembrane</keyword>
<evidence type="ECO:0000256" key="1">
    <source>
        <dbReference type="ARBA" id="ARBA00000032"/>
    </source>
</evidence>
<dbReference type="PANTHER" id="PTHR11567:SF211">
    <property type="entry name" value="PROSTATIC ACID PHOSPHATASE"/>
    <property type="match status" value="1"/>
</dbReference>
<dbReference type="PANTHER" id="PTHR11567">
    <property type="entry name" value="ACID PHOSPHATASE-RELATED"/>
    <property type="match status" value="1"/>
</dbReference>
<gene>
    <name evidence="10" type="primary">LOC107068275</name>
</gene>
<keyword evidence="5" id="KW-0378">Hydrolase</keyword>
<dbReference type="Gene3D" id="3.40.50.1240">
    <property type="entry name" value="Phosphoglycerate mutase-like"/>
    <property type="match status" value="1"/>
</dbReference>
<keyword evidence="8" id="KW-1133">Transmembrane helix</keyword>
<keyword evidence="6" id="KW-1015">Disulfide bond</keyword>
<dbReference type="EC" id="3.1.3.2" evidence="3"/>
<dbReference type="InterPro" id="IPR000560">
    <property type="entry name" value="His_Pase_clade-2"/>
</dbReference>
<reference evidence="10" key="1">
    <citation type="submission" date="2025-08" db="UniProtKB">
        <authorList>
            <consortium name="RefSeq"/>
        </authorList>
    </citation>
    <scope>IDENTIFICATION</scope>
    <source>
        <tissue evidence="10">Whole body</tissue>
    </source>
</reference>
<dbReference type="Proteomes" id="UP000694924">
    <property type="component" value="Unplaced"/>
</dbReference>
<evidence type="ECO:0000256" key="5">
    <source>
        <dbReference type="ARBA" id="ARBA00022801"/>
    </source>
</evidence>
<comment type="catalytic activity">
    <reaction evidence="1">
        <text>a phosphate monoester + H2O = an alcohol + phosphate</text>
        <dbReference type="Rhea" id="RHEA:15017"/>
        <dbReference type="ChEBI" id="CHEBI:15377"/>
        <dbReference type="ChEBI" id="CHEBI:30879"/>
        <dbReference type="ChEBI" id="CHEBI:43474"/>
        <dbReference type="ChEBI" id="CHEBI:67140"/>
        <dbReference type="EC" id="3.1.3.2"/>
    </reaction>
</comment>
<keyword evidence="7" id="KW-0325">Glycoprotein</keyword>
<dbReference type="RefSeq" id="XP_015179982.1">
    <property type="nucleotide sequence ID" value="XM_015324496.1"/>
</dbReference>
<evidence type="ECO:0000256" key="6">
    <source>
        <dbReference type="ARBA" id="ARBA00023157"/>
    </source>
</evidence>
<proteinExistence type="inferred from homology"/>